<evidence type="ECO:0000256" key="1">
    <source>
        <dbReference type="SAM" id="MobiDB-lite"/>
    </source>
</evidence>
<gene>
    <name evidence="2" type="ORF">LIER_21187</name>
</gene>
<name>A0AAV3QPF3_LITER</name>
<evidence type="ECO:0000313" key="3">
    <source>
        <dbReference type="Proteomes" id="UP001454036"/>
    </source>
</evidence>
<dbReference type="AlphaFoldDB" id="A0AAV3QPF3"/>
<comment type="caution">
    <text evidence="2">The sequence shown here is derived from an EMBL/GenBank/DDBJ whole genome shotgun (WGS) entry which is preliminary data.</text>
</comment>
<evidence type="ECO:0000313" key="2">
    <source>
        <dbReference type="EMBL" id="GAA0165907.1"/>
    </source>
</evidence>
<dbReference type="Proteomes" id="UP001454036">
    <property type="component" value="Unassembled WGS sequence"/>
</dbReference>
<sequence>MTRDDMKGYKDLKITDIPIMEEQISRELQENVQIKLQLDPSEGRGNKSESEGLKSLIDEQSQDTDDAEVQSKSRSPWRIDIHEVLEEVQISQPEEELIEGQLRKSIRERRLHSKYEDDVYVRVKESTIFEEASKNYEWARSVRKEF</sequence>
<protein>
    <submittedName>
        <fullName evidence="2">Uncharacterized protein</fullName>
    </submittedName>
</protein>
<reference evidence="2 3" key="1">
    <citation type="submission" date="2024-01" db="EMBL/GenBank/DDBJ databases">
        <title>The complete chloroplast genome sequence of Lithospermum erythrorhizon: insights into the phylogenetic relationship among Boraginaceae species and the maternal lineages of purple gromwells.</title>
        <authorList>
            <person name="Okada T."/>
            <person name="Watanabe K."/>
        </authorList>
    </citation>
    <scope>NUCLEOTIDE SEQUENCE [LARGE SCALE GENOMIC DNA]</scope>
</reference>
<accession>A0AAV3QPF3</accession>
<feature type="compositionally biased region" description="Basic and acidic residues" evidence="1">
    <location>
        <begin position="41"/>
        <end position="52"/>
    </location>
</feature>
<dbReference type="EMBL" id="BAABME010005534">
    <property type="protein sequence ID" value="GAA0165907.1"/>
    <property type="molecule type" value="Genomic_DNA"/>
</dbReference>
<organism evidence="2 3">
    <name type="scientific">Lithospermum erythrorhizon</name>
    <name type="common">Purple gromwell</name>
    <name type="synonym">Lithospermum officinale var. erythrorhizon</name>
    <dbReference type="NCBI Taxonomy" id="34254"/>
    <lineage>
        <taxon>Eukaryota</taxon>
        <taxon>Viridiplantae</taxon>
        <taxon>Streptophyta</taxon>
        <taxon>Embryophyta</taxon>
        <taxon>Tracheophyta</taxon>
        <taxon>Spermatophyta</taxon>
        <taxon>Magnoliopsida</taxon>
        <taxon>eudicotyledons</taxon>
        <taxon>Gunneridae</taxon>
        <taxon>Pentapetalae</taxon>
        <taxon>asterids</taxon>
        <taxon>lamiids</taxon>
        <taxon>Boraginales</taxon>
        <taxon>Boraginaceae</taxon>
        <taxon>Boraginoideae</taxon>
        <taxon>Lithospermeae</taxon>
        <taxon>Lithospermum</taxon>
    </lineage>
</organism>
<keyword evidence="3" id="KW-1185">Reference proteome</keyword>
<feature type="region of interest" description="Disordered" evidence="1">
    <location>
        <begin position="35"/>
        <end position="74"/>
    </location>
</feature>
<proteinExistence type="predicted"/>